<keyword evidence="1" id="KW-0349">Heme</keyword>
<evidence type="ECO:0000256" key="3">
    <source>
        <dbReference type="ARBA" id="ARBA00023004"/>
    </source>
</evidence>
<dbReference type="AlphaFoldDB" id="A0A381NRJ6"/>
<evidence type="ECO:0000259" key="4">
    <source>
        <dbReference type="PROSITE" id="PS51007"/>
    </source>
</evidence>
<evidence type="ECO:0000256" key="1">
    <source>
        <dbReference type="ARBA" id="ARBA00022617"/>
    </source>
</evidence>
<evidence type="ECO:0000256" key="2">
    <source>
        <dbReference type="ARBA" id="ARBA00022723"/>
    </source>
</evidence>
<keyword evidence="2" id="KW-0479">Metal-binding</keyword>
<dbReference type="GO" id="GO:0046872">
    <property type="term" value="F:metal ion binding"/>
    <property type="evidence" value="ECO:0007669"/>
    <property type="project" value="UniProtKB-KW"/>
</dbReference>
<keyword evidence="3" id="KW-0408">Iron</keyword>
<dbReference type="PROSITE" id="PS51007">
    <property type="entry name" value="CYTC"/>
    <property type="match status" value="1"/>
</dbReference>
<dbReference type="InterPro" id="IPR036909">
    <property type="entry name" value="Cyt_c-like_dom_sf"/>
</dbReference>
<dbReference type="EMBL" id="UINC01000549">
    <property type="protein sequence ID" value="SUZ57212.1"/>
    <property type="molecule type" value="Genomic_DNA"/>
</dbReference>
<dbReference type="Pfam" id="PF13442">
    <property type="entry name" value="Cytochrome_CBB3"/>
    <property type="match status" value="1"/>
</dbReference>
<dbReference type="Gene3D" id="1.10.760.10">
    <property type="entry name" value="Cytochrome c-like domain"/>
    <property type="match status" value="1"/>
</dbReference>
<accession>A0A381NRJ6</accession>
<name>A0A381NRJ6_9ZZZZ</name>
<evidence type="ECO:0000313" key="5">
    <source>
        <dbReference type="EMBL" id="SUZ57212.1"/>
    </source>
</evidence>
<dbReference type="InterPro" id="IPR009056">
    <property type="entry name" value="Cyt_c-like_dom"/>
</dbReference>
<feature type="domain" description="Cytochrome c" evidence="4">
    <location>
        <begin position="30"/>
        <end position="107"/>
    </location>
</feature>
<dbReference type="GO" id="GO:0009055">
    <property type="term" value="F:electron transfer activity"/>
    <property type="evidence" value="ECO:0007669"/>
    <property type="project" value="InterPro"/>
</dbReference>
<sequence length="238" mass="24921">MAVAAVGSGWAATAAQDQDRTVKDGVYSTEQAVRGRTNYETTCLRCHGADLSGGAGRSLTGDVFVRDWTGLTLDRLFERMQSMPPGASENLAGDAYVDIISYVLERNGYPAGAGELSLASLTSITVEGEDGPGVVPNYALVRVVGCLGGDASQWTLSNATAEERSPEPGPSVGDDLVAAQAKPLSDQNYVLMYVFPSPEAYAGHRVETKGLLIRDESGDGPDSLNVTSILSLAEACTP</sequence>
<gene>
    <name evidence="5" type="ORF">METZ01_LOCUS10066</name>
</gene>
<proteinExistence type="predicted"/>
<organism evidence="5">
    <name type="scientific">marine metagenome</name>
    <dbReference type="NCBI Taxonomy" id="408172"/>
    <lineage>
        <taxon>unclassified sequences</taxon>
        <taxon>metagenomes</taxon>
        <taxon>ecological metagenomes</taxon>
    </lineage>
</organism>
<dbReference type="GO" id="GO:0020037">
    <property type="term" value="F:heme binding"/>
    <property type="evidence" value="ECO:0007669"/>
    <property type="project" value="InterPro"/>
</dbReference>
<reference evidence="5" key="1">
    <citation type="submission" date="2018-05" db="EMBL/GenBank/DDBJ databases">
        <authorList>
            <person name="Lanie J.A."/>
            <person name="Ng W.-L."/>
            <person name="Kazmierczak K.M."/>
            <person name="Andrzejewski T.M."/>
            <person name="Davidsen T.M."/>
            <person name="Wayne K.J."/>
            <person name="Tettelin H."/>
            <person name="Glass J.I."/>
            <person name="Rusch D."/>
            <person name="Podicherti R."/>
            <person name="Tsui H.-C.T."/>
            <person name="Winkler M.E."/>
        </authorList>
    </citation>
    <scope>NUCLEOTIDE SEQUENCE</scope>
</reference>
<dbReference type="SUPFAM" id="SSF46626">
    <property type="entry name" value="Cytochrome c"/>
    <property type="match status" value="1"/>
</dbReference>
<protein>
    <recommendedName>
        <fullName evidence="4">Cytochrome c domain-containing protein</fullName>
    </recommendedName>
</protein>